<protein>
    <submittedName>
        <fullName evidence="1">Uncharacterized protein</fullName>
    </submittedName>
</protein>
<gene>
    <name evidence="1" type="ORF">FEM03_12840</name>
</gene>
<comment type="caution">
    <text evidence="1">The sequence shown here is derived from an EMBL/GenBank/DDBJ whole genome shotgun (WGS) entry which is preliminary data.</text>
</comment>
<accession>A0A5R8KE60</accession>
<dbReference type="EMBL" id="VAUV01000008">
    <property type="protein sequence ID" value="TLD70598.1"/>
    <property type="molecule type" value="Genomic_DNA"/>
</dbReference>
<evidence type="ECO:0000313" key="1">
    <source>
        <dbReference type="EMBL" id="TLD70598.1"/>
    </source>
</evidence>
<dbReference type="AlphaFoldDB" id="A0A5R8KE60"/>
<evidence type="ECO:0000313" key="2">
    <source>
        <dbReference type="Proteomes" id="UP000306196"/>
    </source>
</evidence>
<dbReference type="Proteomes" id="UP000306196">
    <property type="component" value="Unassembled WGS sequence"/>
</dbReference>
<organism evidence="1 2">
    <name type="scientific">Phragmitibacter flavus</name>
    <dbReference type="NCBI Taxonomy" id="2576071"/>
    <lineage>
        <taxon>Bacteria</taxon>
        <taxon>Pseudomonadati</taxon>
        <taxon>Verrucomicrobiota</taxon>
        <taxon>Verrucomicrobiia</taxon>
        <taxon>Verrucomicrobiales</taxon>
        <taxon>Verrucomicrobiaceae</taxon>
        <taxon>Phragmitibacter</taxon>
    </lineage>
</organism>
<reference evidence="1 2" key="1">
    <citation type="submission" date="2019-05" db="EMBL/GenBank/DDBJ databases">
        <title>Verrucobacter flavum gen. nov., sp. nov. a new member of the family Verrucomicrobiaceae.</title>
        <authorList>
            <person name="Szuroczki S."/>
            <person name="Abbaszade G."/>
            <person name="Szabo A."/>
            <person name="Felfoldi T."/>
            <person name="Schumann P."/>
            <person name="Boka K."/>
            <person name="Keki Z."/>
            <person name="Toumi M."/>
            <person name="Toth E."/>
        </authorList>
    </citation>
    <scope>NUCLEOTIDE SEQUENCE [LARGE SCALE GENOMIC DNA]</scope>
    <source>
        <strain evidence="1 2">MG-N-17</strain>
    </source>
</reference>
<sequence>MSPDDILRRIRNQRREHTPHPFKSGGAGLDDFVILHTLFNNVSDADLNLYLDEIDLVGLGHSDCISCSAKIAVFCEIFTRERLEDRNALYEKIYDDIVKCSQSTDRNFKEEVYQLFVTHQ</sequence>
<proteinExistence type="predicted"/>
<keyword evidence="2" id="KW-1185">Reference proteome</keyword>
<dbReference type="RefSeq" id="WP_138086655.1">
    <property type="nucleotide sequence ID" value="NZ_VAUV01000008.1"/>
</dbReference>
<name>A0A5R8KE60_9BACT</name>